<sequence>MTTMTKSRVRIDLVHGVTPVAKSPYRLAPSEMQELSEQLQEELNKLTIKNRYPLPRIDDLVDQLQGACHFSKIDLRSGYHQQRVHENAILNISFRLRYGHFESTVMPFGLTNAPAVFMDLMNRVGKLYLGSVGELRKEKLYAKVSKCEFWLEEVHFLGHMVNHVDPSKSEAVRNGMIILRIVRNQKYEWSVEQEEAFQTLKNDLCDTPIKQILTKLAHFLAIQEDFTKMWKLATIYIDEIITRNGILGDDQHRFEMDDLPRDFV</sequence>
<evidence type="ECO:0000313" key="3">
    <source>
        <dbReference type="Proteomes" id="UP001151760"/>
    </source>
</evidence>
<keyword evidence="3" id="KW-1185">Reference proteome</keyword>
<dbReference type="SUPFAM" id="SSF56672">
    <property type="entry name" value="DNA/RNA polymerases"/>
    <property type="match status" value="1"/>
</dbReference>
<dbReference type="Gene3D" id="3.30.70.270">
    <property type="match status" value="2"/>
</dbReference>
<evidence type="ECO:0000259" key="1">
    <source>
        <dbReference type="Pfam" id="PF00078"/>
    </source>
</evidence>
<dbReference type="EMBL" id="BQNB010013557">
    <property type="protein sequence ID" value="GJT17444.1"/>
    <property type="molecule type" value="Genomic_DNA"/>
</dbReference>
<accession>A0ABQ5BWH7</accession>
<feature type="domain" description="Reverse transcriptase" evidence="1">
    <location>
        <begin position="42"/>
        <end position="127"/>
    </location>
</feature>
<dbReference type="Gene3D" id="3.10.10.10">
    <property type="entry name" value="HIV Type 1 Reverse Transcriptase, subunit A, domain 1"/>
    <property type="match status" value="1"/>
</dbReference>
<dbReference type="CDD" id="cd01647">
    <property type="entry name" value="RT_LTR"/>
    <property type="match status" value="1"/>
</dbReference>
<dbReference type="InterPro" id="IPR053134">
    <property type="entry name" value="RNA-dir_DNA_polymerase"/>
</dbReference>
<dbReference type="Pfam" id="PF00078">
    <property type="entry name" value="RVT_1"/>
    <property type="match status" value="1"/>
</dbReference>
<gene>
    <name evidence="2" type="ORF">Tco_0876150</name>
</gene>
<reference evidence="2" key="1">
    <citation type="journal article" date="2022" name="Int. J. Mol. Sci.">
        <title>Draft Genome of Tanacetum Coccineum: Genomic Comparison of Closely Related Tanacetum-Family Plants.</title>
        <authorList>
            <person name="Yamashiro T."/>
            <person name="Shiraishi A."/>
            <person name="Nakayama K."/>
            <person name="Satake H."/>
        </authorList>
    </citation>
    <scope>NUCLEOTIDE SEQUENCE</scope>
</reference>
<dbReference type="PANTHER" id="PTHR24559">
    <property type="entry name" value="TRANSPOSON TY3-I GAG-POL POLYPROTEIN"/>
    <property type="match status" value="1"/>
</dbReference>
<reference evidence="2" key="2">
    <citation type="submission" date="2022-01" db="EMBL/GenBank/DDBJ databases">
        <authorList>
            <person name="Yamashiro T."/>
            <person name="Shiraishi A."/>
            <person name="Satake H."/>
            <person name="Nakayama K."/>
        </authorList>
    </citation>
    <scope>NUCLEOTIDE SEQUENCE</scope>
</reference>
<dbReference type="InterPro" id="IPR043128">
    <property type="entry name" value="Rev_trsase/Diguanyl_cyclase"/>
</dbReference>
<dbReference type="PANTHER" id="PTHR24559:SF444">
    <property type="entry name" value="REVERSE TRANSCRIPTASE DOMAIN-CONTAINING PROTEIN"/>
    <property type="match status" value="1"/>
</dbReference>
<protein>
    <recommendedName>
        <fullName evidence="1">Reverse transcriptase domain-containing protein</fullName>
    </recommendedName>
</protein>
<organism evidence="2 3">
    <name type="scientific">Tanacetum coccineum</name>
    <dbReference type="NCBI Taxonomy" id="301880"/>
    <lineage>
        <taxon>Eukaryota</taxon>
        <taxon>Viridiplantae</taxon>
        <taxon>Streptophyta</taxon>
        <taxon>Embryophyta</taxon>
        <taxon>Tracheophyta</taxon>
        <taxon>Spermatophyta</taxon>
        <taxon>Magnoliopsida</taxon>
        <taxon>eudicotyledons</taxon>
        <taxon>Gunneridae</taxon>
        <taxon>Pentapetalae</taxon>
        <taxon>asterids</taxon>
        <taxon>campanulids</taxon>
        <taxon>Asterales</taxon>
        <taxon>Asteraceae</taxon>
        <taxon>Asteroideae</taxon>
        <taxon>Anthemideae</taxon>
        <taxon>Anthemidinae</taxon>
        <taxon>Tanacetum</taxon>
    </lineage>
</organism>
<comment type="caution">
    <text evidence="2">The sequence shown here is derived from an EMBL/GenBank/DDBJ whole genome shotgun (WGS) entry which is preliminary data.</text>
</comment>
<dbReference type="InterPro" id="IPR043502">
    <property type="entry name" value="DNA/RNA_pol_sf"/>
</dbReference>
<dbReference type="Proteomes" id="UP001151760">
    <property type="component" value="Unassembled WGS sequence"/>
</dbReference>
<dbReference type="InterPro" id="IPR000477">
    <property type="entry name" value="RT_dom"/>
</dbReference>
<name>A0ABQ5BWH7_9ASTR</name>
<proteinExistence type="predicted"/>
<evidence type="ECO:0000313" key="2">
    <source>
        <dbReference type="EMBL" id="GJT17444.1"/>
    </source>
</evidence>